<evidence type="ECO:0000313" key="1">
    <source>
        <dbReference type="EMBL" id="KAI6082751.1"/>
    </source>
</evidence>
<evidence type="ECO:0000313" key="2">
    <source>
        <dbReference type="Proteomes" id="UP001497680"/>
    </source>
</evidence>
<protein>
    <submittedName>
        <fullName evidence="1">Uncharacterized protein</fullName>
    </submittedName>
</protein>
<comment type="caution">
    <text evidence="1">The sequence shown here is derived from an EMBL/GenBank/DDBJ whole genome shotgun (WGS) entry which is preliminary data.</text>
</comment>
<name>A0ACC0CQU2_9PEZI</name>
<keyword evidence="2" id="KW-1185">Reference proteome</keyword>
<reference evidence="1 2" key="1">
    <citation type="journal article" date="2022" name="New Phytol.">
        <title>Ecological generalism drives hyperdiversity of secondary metabolite gene clusters in xylarialean endophytes.</title>
        <authorList>
            <person name="Franco M.E.E."/>
            <person name="Wisecaver J.H."/>
            <person name="Arnold A.E."/>
            <person name="Ju Y.M."/>
            <person name="Slot J.C."/>
            <person name="Ahrendt S."/>
            <person name="Moore L.P."/>
            <person name="Eastman K.E."/>
            <person name="Scott K."/>
            <person name="Konkel Z."/>
            <person name="Mondo S.J."/>
            <person name="Kuo A."/>
            <person name="Hayes R.D."/>
            <person name="Haridas S."/>
            <person name="Andreopoulos B."/>
            <person name="Riley R."/>
            <person name="LaButti K."/>
            <person name="Pangilinan J."/>
            <person name="Lipzen A."/>
            <person name="Amirebrahimi M."/>
            <person name="Yan J."/>
            <person name="Adam C."/>
            <person name="Keymanesh K."/>
            <person name="Ng V."/>
            <person name="Louie K."/>
            <person name="Northen T."/>
            <person name="Drula E."/>
            <person name="Henrissat B."/>
            <person name="Hsieh H.M."/>
            <person name="Youens-Clark K."/>
            <person name="Lutzoni F."/>
            <person name="Miadlikowska J."/>
            <person name="Eastwood D.C."/>
            <person name="Hamelin R.C."/>
            <person name="Grigoriev I.V."/>
            <person name="U'Ren J.M."/>
        </authorList>
    </citation>
    <scope>NUCLEOTIDE SEQUENCE [LARGE SCALE GENOMIC DNA]</scope>
    <source>
        <strain evidence="1 2">ER1909</strain>
    </source>
</reference>
<sequence>MKMDSSAIQGFQQTCKEEIRQLQVNHEKNLALLAKLSEEEELELREAKESNLQLMKATVTSSQYQDIISPWAEDAFKYNLQQLEIRRKREVERCEKIYKKKCAEQEVAYQQKLRAELAQAEPPPPATTTESSGIPQHKDREVVDSKPRLMIHIKRQPKKRKASTSEPTDELAPKRPHLDTSLNTSANSLRTPVSTPVNEPRSSQQPERTITFEEVYQNGNAEYKHYIAEWPEHSKKWYIVKCEQHRQHFTLNPIPGAARHLNSASHGFPDRNRHSAIKALGYRVIDCDEIQVRMHNKIVEEAFENGYKPLGFRRPGNWKYQPKERLPMGVTESRAATFRSAQDKECTPEELPTESGQEGGITHPKTFHIYYGKWRVNGRKNGEFYPVMILGWDDQEGSGLKDTYLHNTNLLEKSSQPPSCYKYDSKKIIGWAPDYEDGGTKVWFRKFPVMFFDVEQTVAWFPASDLYKFPLYKRKAPPKHDHPFNAARRWIAEREGFKTWEDREKWRLNAFETRPQSSYSKTSAECVLKNTDSDDSEDSCSGSDTGSTVSTETERILKKLVERGGEISDDDDYSESAPDIIRNGIDGQEMDDNLDFEVEEWNNRATNTRPWAFYQLRGADGDRETGNAVQNPETHQAQELPEEQEVPSMTSEFTGMSSARRLAMQACYSPDTRSSLTDSQTPHDKPTHDTNSQADITNVLRGDHDSRISPPRDREEGMSSTNDVVPEFSTSKHSEETLYTPEDGLNSVPVTPGGPIASDHLLGIIEQVLGEQALGKETTETRSSTTPYAEPPGLTSTTPVIFTNDVADAKSDYELSLFSNEVTSWERSDENEDGIRLFYSADRKTTATREGHINITVDPMEMIGFSREPIAGSDGNSVLTLKYKCGSTWRVIFDRNKQSKLGIGKTQDLGFIQNRNFIRWLRSVNPDIKRLGS</sequence>
<proteinExistence type="predicted"/>
<gene>
    <name evidence="1" type="ORF">F4821DRAFT_205915</name>
</gene>
<accession>A0ACC0CQU2</accession>
<dbReference type="Proteomes" id="UP001497680">
    <property type="component" value="Unassembled WGS sequence"/>
</dbReference>
<dbReference type="EMBL" id="MU394364">
    <property type="protein sequence ID" value="KAI6082751.1"/>
    <property type="molecule type" value="Genomic_DNA"/>
</dbReference>
<organism evidence="1 2">
    <name type="scientific">Hypoxylon rubiginosum</name>
    <dbReference type="NCBI Taxonomy" id="110542"/>
    <lineage>
        <taxon>Eukaryota</taxon>
        <taxon>Fungi</taxon>
        <taxon>Dikarya</taxon>
        <taxon>Ascomycota</taxon>
        <taxon>Pezizomycotina</taxon>
        <taxon>Sordariomycetes</taxon>
        <taxon>Xylariomycetidae</taxon>
        <taxon>Xylariales</taxon>
        <taxon>Hypoxylaceae</taxon>
        <taxon>Hypoxylon</taxon>
    </lineage>
</organism>